<evidence type="ECO:0000259" key="1">
    <source>
        <dbReference type="Pfam" id="PF13474"/>
    </source>
</evidence>
<evidence type="ECO:0000313" key="2">
    <source>
        <dbReference type="EMBL" id="ATB36822.1"/>
    </source>
</evidence>
<dbReference type="KEGG" id="cfus:CYFUS_002237"/>
<accession>A0A250J001</accession>
<dbReference type="SUPFAM" id="SSF54427">
    <property type="entry name" value="NTF2-like"/>
    <property type="match status" value="1"/>
</dbReference>
<organism evidence="2 3">
    <name type="scientific">Cystobacter fuscus</name>
    <dbReference type="NCBI Taxonomy" id="43"/>
    <lineage>
        <taxon>Bacteria</taxon>
        <taxon>Pseudomonadati</taxon>
        <taxon>Myxococcota</taxon>
        <taxon>Myxococcia</taxon>
        <taxon>Myxococcales</taxon>
        <taxon>Cystobacterineae</taxon>
        <taxon>Archangiaceae</taxon>
        <taxon>Cystobacter</taxon>
    </lineage>
</organism>
<dbReference type="Pfam" id="PF13474">
    <property type="entry name" value="SnoaL_3"/>
    <property type="match status" value="1"/>
</dbReference>
<reference evidence="2 3" key="1">
    <citation type="submission" date="2017-06" db="EMBL/GenBank/DDBJ databases">
        <title>Sequencing and comparative analysis of myxobacterial genomes.</title>
        <authorList>
            <person name="Rupp O."/>
            <person name="Goesmann A."/>
            <person name="Sogaard-Andersen L."/>
        </authorList>
    </citation>
    <scope>NUCLEOTIDE SEQUENCE [LARGE SCALE GENOMIC DNA]</scope>
    <source>
        <strain evidence="2 3">DSM 52655</strain>
    </source>
</reference>
<proteinExistence type="predicted"/>
<name>A0A250J001_9BACT</name>
<dbReference type="AlphaFoldDB" id="A0A250J001"/>
<evidence type="ECO:0000313" key="3">
    <source>
        <dbReference type="Proteomes" id="UP000217257"/>
    </source>
</evidence>
<dbReference type="EMBL" id="CP022098">
    <property type="protein sequence ID" value="ATB36822.1"/>
    <property type="molecule type" value="Genomic_DNA"/>
</dbReference>
<dbReference type="Gene3D" id="3.10.450.50">
    <property type="match status" value="1"/>
</dbReference>
<gene>
    <name evidence="2" type="ORF">CYFUS_002237</name>
</gene>
<dbReference type="InterPro" id="IPR032710">
    <property type="entry name" value="NTF2-like_dom_sf"/>
</dbReference>
<protein>
    <recommendedName>
        <fullName evidence="1">SnoaL-like domain-containing protein</fullName>
    </recommendedName>
</protein>
<sequence length="180" mass="20191">MRTLQLSIAIGLLTGALGCGNASEPYRDTKTTRSIEGLVTADELAIRQAIEDYANGFIQEDMQMLLGLWDTVNPSSVTYVAAELNQPIVGVTNLEPYYQSFLDTLIINSGDISNLQIFQTGDTAYAFCNYTWVYENRPGSAEMVQPTRATFVLVKRNGQWLYQHFHESISFDYEPPTSLR</sequence>
<dbReference type="PROSITE" id="PS51257">
    <property type="entry name" value="PROKAR_LIPOPROTEIN"/>
    <property type="match status" value="1"/>
</dbReference>
<dbReference type="RefSeq" id="WP_095985231.1">
    <property type="nucleotide sequence ID" value="NZ_CP022098.1"/>
</dbReference>
<feature type="domain" description="SnoaL-like" evidence="1">
    <location>
        <begin position="46"/>
        <end position="169"/>
    </location>
</feature>
<dbReference type="InterPro" id="IPR037401">
    <property type="entry name" value="SnoaL-like"/>
</dbReference>
<dbReference type="Proteomes" id="UP000217257">
    <property type="component" value="Chromosome"/>
</dbReference>